<dbReference type="VEuPathDB" id="FungiDB:CC1G_06002"/>
<evidence type="ECO:0000313" key="2">
    <source>
        <dbReference type="EMBL" id="EAU92015.1"/>
    </source>
</evidence>
<proteinExistence type="predicted"/>
<sequence>MPGLNKSPGQAGGSGKGKGKGKALGLDLVLNGRNGDSSSDHAPEPSASASSSTSQAPDLPSTSSSALPTDGNPNPDLTLGSAADQGQTVLVSSDTHGQGLTPLSARFLSDGETESHGQSSQQSANETTMPCPGAPLLLPRDLPVCCARHALGTSPDER</sequence>
<feature type="region of interest" description="Disordered" evidence="1">
    <location>
        <begin position="1"/>
        <end position="135"/>
    </location>
</feature>
<feature type="compositionally biased region" description="Low complexity" evidence="1">
    <location>
        <begin position="44"/>
        <end position="58"/>
    </location>
</feature>
<feature type="compositionally biased region" description="Polar residues" evidence="1">
    <location>
        <begin position="116"/>
        <end position="128"/>
    </location>
</feature>
<accession>A8N4M4</accession>
<keyword evidence="3" id="KW-1185">Reference proteome</keyword>
<comment type="caution">
    <text evidence="2">The sequence shown here is derived from an EMBL/GenBank/DDBJ whole genome shotgun (WGS) entry which is preliminary data.</text>
</comment>
<dbReference type="GeneID" id="6006230"/>
<organism evidence="2 3">
    <name type="scientific">Coprinopsis cinerea (strain Okayama-7 / 130 / ATCC MYA-4618 / FGSC 9003)</name>
    <name type="common">Inky cap fungus</name>
    <name type="synonym">Hormographiella aspergillata</name>
    <dbReference type="NCBI Taxonomy" id="240176"/>
    <lineage>
        <taxon>Eukaryota</taxon>
        <taxon>Fungi</taxon>
        <taxon>Dikarya</taxon>
        <taxon>Basidiomycota</taxon>
        <taxon>Agaricomycotina</taxon>
        <taxon>Agaricomycetes</taxon>
        <taxon>Agaricomycetidae</taxon>
        <taxon>Agaricales</taxon>
        <taxon>Agaricineae</taxon>
        <taxon>Psathyrellaceae</taxon>
        <taxon>Coprinopsis</taxon>
    </lineage>
</organism>
<evidence type="ECO:0000313" key="3">
    <source>
        <dbReference type="Proteomes" id="UP000001861"/>
    </source>
</evidence>
<feature type="compositionally biased region" description="Polar residues" evidence="1">
    <location>
        <begin position="84"/>
        <end position="98"/>
    </location>
</feature>
<dbReference type="AlphaFoldDB" id="A8N4M4"/>
<dbReference type="RefSeq" id="XP_001829793.1">
    <property type="nucleotide sequence ID" value="XM_001829741.1"/>
</dbReference>
<evidence type="ECO:0000256" key="1">
    <source>
        <dbReference type="SAM" id="MobiDB-lite"/>
    </source>
</evidence>
<dbReference type="KEGG" id="cci:CC1G_06002"/>
<gene>
    <name evidence="2" type="ORF">CC1G_06002</name>
</gene>
<dbReference type="Proteomes" id="UP000001861">
    <property type="component" value="Unassembled WGS sequence"/>
</dbReference>
<protein>
    <submittedName>
        <fullName evidence="2">Uncharacterized protein</fullName>
    </submittedName>
</protein>
<name>A8N4M4_COPC7</name>
<dbReference type="InParanoid" id="A8N4M4"/>
<dbReference type="EMBL" id="AACS02000003">
    <property type="protein sequence ID" value="EAU92015.1"/>
    <property type="molecule type" value="Genomic_DNA"/>
</dbReference>
<reference evidence="2 3" key="1">
    <citation type="journal article" date="2010" name="Proc. Natl. Acad. Sci. U.S.A.">
        <title>Insights into evolution of multicellular fungi from the assembled chromosomes of the mushroom Coprinopsis cinerea (Coprinus cinereus).</title>
        <authorList>
            <person name="Stajich J.E."/>
            <person name="Wilke S.K."/>
            <person name="Ahren D."/>
            <person name="Au C.H."/>
            <person name="Birren B.W."/>
            <person name="Borodovsky M."/>
            <person name="Burns C."/>
            <person name="Canback B."/>
            <person name="Casselton L.A."/>
            <person name="Cheng C.K."/>
            <person name="Deng J."/>
            <person name="Dietrich F.S."/>
            <person name="Fargo D.C."/>
            <person name="Farman M.L."/>
            <person name="Gathman A.C."/>
            <person name="Goldberg J."/>
            <person name="Guigo R."/>
            <person name="Hoegger P.J."/>
            <person name="Hooker J.B."/>
            <person name="Huggins A."/>
            <person name="James T.Y."/>
            <person name="Kamada T."/>
            <person name="Kilaru S."/>
            <person name="Kodira C."/>
            <person name="Kues U."/>
            <person name="Kupfer D."/>
            <person name="Kwan H.S."/>
            <person name="Lomsadze A."/>
            <person name="Li W."/>
            <person name="Lilly W.W."/>
            <person name="Ma L.J."/>
            <person name="Mackey A.J."/>
            <person name="Manning G."/>
            <person name="Martin F."/>
            <person name="Muraguchi H."/>
            <person name="Natvig D.O."/>
            <person name="Palmerini H."/>
            <person name="Ramesh M.A."/>
            <person name="Rehmeyer C.J."/>
            <person name="Roe B.A."/>
            <person name="Shenoy N."/>
            <person name="Stanke M."/>
            <person name="Ter-Hovhannisyan V."/>
            <person name="Tunlid A."/>
            <person name="Velagapudi R."/>
            <person name="Vision T.J."/>
            <person name="Zeng Q."/>
            <person name="Zolan M.E."/>
            <person name="Pukkila P.J."/>
        </authorList>
    </citation>
    <scope>NUCLEOTIDE SEQUENCE [LARGE SCALE GENOMIC DNA]</scope>
    <source>
        <strain evidence="3">Okayama-7 / 130 / ATCC MYA-4618 / FGSC 9003</strain>
    </source>
</reference>